<keyword evidence="2 5" id="KW-0812">Transmembrane</keyword>
<keyword evidence="8" id="KW-1185">Reference proteome</keyword>
<dbReference type="SUPFAM" id="SSF103473">
    <property type="entry name" value="MFS general substrate transporter"/>
    <property type="match status" value="1"/>
</dbReference>
<feature type="transmembrane region" description="Helical" evidence="5">
    <location>
        <begin position="161"/>
        <end position="182"/>
    </location>
</feature>
<dbReference type="GO" id="GO:0005886">
    <property type="term" value="C:plasma membrane"/>
    <property type="evidence" value="ECO:0007669"/>
    <property type="project" value="UniProtKB-SubCell"/>
</dbReference>
<feature type="domain" description="Major facilitator superfamily (MFS) profile" evidence="6">
    <location>
        <begin position="1"/>
        <end position="403"/>
    </location>
</feature>
<feature type="transmembrane region" description="Helical" evidence="5">
    <location>
        <begin position="338"/>
        <end position="358"/>
    </location>
</feature>
<dbReference type="PROSITE" id="PS50850">
    <property type="entry name" value="MFS"/>
    <property type="match status" value="1"/>
</dbReference>
<comment type="subcellular location">
    <subcellularLocation>
        <location evidence="1">Cell membrane</location>
        <topology evidence="1">Multi-pass membrane protein</topology>
    </subcellularLocation>
</comment>
<dbReference type="EMBL" id="BAHD01000024">
    <property type="protein sequence ID" value="GAB95650.1"/>
    <property type="molecule type" value="Genomic_DNA"/>
</dbReference>
<name>K6W8Y0_9MICO</name>
<organism evidence="7 8">
    <name type="scientific">Kineosphaera limosa NBRC 100340</name>
    <dbReference type="NCBI Taxonomy" id="1184609"/>
    <lineage>
        <taxon>Bacteria</taxon>
        <taxon>Bacillati</taxon>
        <taxon>Actinomycetota</taxon>
        <taxon>Actinomycetes</taxon>
        <taxon>Micrococcales</taxon>
        <taxon>Dermatophilaceae</taxon>
        <taxon>Kineosphaera</taxon>
    </lineage>
</organism>
<keyword evidence="4 5" id="KW-0472">Membrane</keyword>
<feature type="transmembrane region" description="Helical" evidence="5">
    <location>
        <begin position="311"/>
        <end position="331"/>
    </location>
</feature>
<dbReference type="InterPro" id="IPR036259">
    <property type="entry name" value="MFS_trans_sf"/>
</dbReference>
<evidence type="ECO:0000313" key="8">
    <source>
        <dbReference type="Proteomes" id="UP000008366"/>
    </source>
</evidence>
<dbReference type="GO" id="GO:0022857">
    <property type="term" value="F:transmembrane transporter activity"/>
    <property type="evidence" value="ECO:0007669"/>
    <property type="project" value="InterPro"/>
</dbReference>
<feature type="transmembrane region" description="Helical" evidence="5">
    <location>
        <begin position="33"/>
        <end position="56"/>
    </location>
</feature>
<dbReference type="Pfam" id="PF07690">
    <property type="entry name" value="MFS_1"/>
    <property type="match status" value="1"/>
</dbReference>
<dbReference type="PANTHER" id="PTHR11360">
    <property type="entry name" value="MONOCARBOXYLATE TRANSPORTER"/>
    <property type="match status" value="1"/>
</dbReference>
<reference evidence="7 8" key="1">
    <citation type="submission" date="2012-08" db="EMBL/GenBank/DDBJ databases">
        <title>Whole genome shotgun sequence of Kineosphaera limosa NBRC 100340.</title>
        <authorList>
            <person name="Yoshida I."/>
            <person name="Isaki S."/>
            <person name="Hosoyama A."/>
            <person name="Tsuchikane K."/>
            <person name="Katsumata H."/>
            <person name="Ando Y."/>
            <person name="Ohji S."/>
            <person name="Hamada M."/>
            <person name="Tamura T."/>
            <person name="Yamazoe A."/>
            <person name="Yamazaki S."/>
            <person name="Fujita N."/>
        </authorList>
    </citation>
    <scope>NUCLEOTIDE SEQUENCE [LARGE SCALE GENOMIC DNA]</scope>
    <source>
        <strain evidence="7 8">NBRC 100340</strain>
    </source>
</reference>
<dbReference type="InterPro" id="IPR020846">
    <property type="entry name" value="MFS_dom"/>
</dbReference>
<accession>K6W8Y0</accession>
<dbReference type="STRING" id="1184609.KILIM_024_00610"/>
<keyword evidence="3 5" id="KW-1133">Transmembrane helix</keyword>
<dbReference type="Gene3D" id="1.20.1250.20">
    <property type="entry name" value="MFS general substrate transporter like domains"/>
    <property type="match status" value="2"/>
</dbReference>
<evidence type="ECO:0000256" key="2">
    <source>
        <dbReference type="ARBA" id="ARBA00022692"/>
    </source>
</evidence>
<feature type="transmembrane region" description="Helical" evidence="5">
    <location>
        <begin position="93"/>
        <end position="116"/>
    </location>
</feature>
<evidence type="ECO:0000256" key="5">
    <source>
        <dbReference type="SAM" id="Phobius"/>
    </source>
</evidence>
<dbReference type="PANTHER" id="PTHR11360:SF317">
    <property type="entry name" value="MAJOR FACILITATOR SUPERFAMILY (MFS) PROFILE DOMAIN-CONTAINING PROTEIN-RELATED"/>
    <property type="match status" value="1"/>
</dbReference>
<evidence type="ECO:0000259" key="6">
    <source>
        <dbReference type="PROSITE" id="PS50850"/>
    </source>
</evidence>
<feature type="transmembrane region" description="Helical" evidence="5">
    <location>
        <begin position="378"/>
        <end position="397"/>
    </location>
</feature>
<protein>
    <recommendedName>
        <fullName evidence="6">Major facilitator superfamily (MFS) profile domain-containing protein</fullName>
    </recommendedName>
</protein>
<dbReference type="Proteomes" id="UP000008366">
    <property type="component" value="Unassembled WGS sequence"/>
</dbReference>
<feature type="transmembrane region" description="Helical" evidence="5">
    <location>
        <begin position="252"/>
        <end position="273"/>
    </location>
</feature>
<sequence>MLVGGILVQVALGGVYAWSTFAAAFKSDESTLHLSALQASLPFQIAIGMIFVGTFIGGRIQDARGPRVVALAGVVIYALGIILSSFAREPGQLWLLLVGYGVLSGFGLGLAYIVPIALLQKWFPDKPALITGLAIGGFGLGAVITSPMAQVLIGNNPQTPAAAFLPLGLAYLVVGVLGAAAFKNPPSGYSVAAAHDASEPSAEAGQASSRRDFTQAEALATPQWYLLTAILTLSVMTGISLVSAAAGSAAAIAGFTAAGAATLVGVLGLFNGAGRILWAWISDRIGKMPAFVGILTIQGLCLIAIPHASAGWLFVLLAAIIYTCYGGAFGAMPSTAGAFFGVANAGSIYGLMLIAWSLGGVAGPLLSTWLIGADANYTLAFTTVGIIGVAAAILPLITKPPKRPADA</sequence>
<feature type="transmembrane region" description="Helical" evidence="5">
    <location>
        <begin position="224"/>
        <end position="246"/>
    </location>
</feature>
<dbReference type="InterPro" id="IPR011701">
    <property type="entry name" value="MFS"/>
</dbReference>
<feature type="transmembrane region" description="Helical" evidence="5">
    <location>
        <begin position="128"/>
        <end position="149"/>
    </location>
</feature>
<dbReference type="AlphaFoldDB" id="K6W8Y0"/>
<proteinExistence type="predicted"/>
<dbReference type="eggNOG" id="COG2223">
    <property type="taxonomic scope" value="Bacteria"/>
</dbReference>
<feature type="transmembrane region" description="Helical" evidence="5">
    <location>
        <begin position="68"/>
        <end position="87"/>
    </location>
</feature>
<comment type="caution">
    <text evidence="7">The sequence shown here is derived from an EMBL/GenBank/DDBJ whole genome shotgun (WGS) entry which is preliminary data.</text>
</comment>
<gene>
    <name evidence="7" type="ORF">KILIM_024_00610</name>
</gene>
<dbReference type="CDD" id="cd17353">
    <property type="entry name" value="MFS_OFA_like"/>
    <property type="match status" value="1"/>
</dbReference>
<dbReference type="InterPro" id="IPR050327">
    <property type="entry name" value="Proton-linked_MCT"/>
</dbReference>
<evidence type="ECO:0000313" key="7">
    <source>
        <dbReference type="EMBL" id="GAB95650.1"/>
    </source>
</evidence>
<evidence type="ECO:0000256" key="3">
    <source>
        <dbReference type="ARBA" id="ARBA00022989"/>
    </source>
</evidence>
<feature type="transmembrane region" description="Helical" evidence="5">
    <location>
        <begin position="285"/>
        <end position="305"/>
    </location>
</feature>
<evidence type="ECO:0000256" key="4">
    <source>
        <dbReference type="ARBA" id="ARBA00023136"/>
    </source>
</evidence>
<evidence type="ECO:0000256" key="1">
    <source>
        <dbReference type="ARBA" id="ARBA00004651"/>
    </source>
</evidence>